<keyword evidence="3" id="KW-1185">Reference proteome</keyword>
<dbReference type="AlphaFoldDB" id="A0A3M0GAX1"/>
<dbReference type="OrthoDB" id="10018857at2"/>
<keyword evidence="1" id="KW-1133">Transmembrane helix</keyword>
<name>A0A3M0GAX1_9ACTN</name>
<keyword evidence="1" id="KW-0812">Transmembrane</keyword>
<organism evidence="2 3">
    <name type="scientific">Tessaracoccus antarcticus</name>
    <dbReference type="NCBI Taxonomy" id="2479848"/>
    <lineage>
        <taxon>Bacteria</taxon>
        <taxon>Bacillati</taxon>
        <taxon>Actinomycetota</taxon>
        <taxon>Actinomycetes</taxon>
        <taxon>Propionibacteriales</taxon>
        <taxon>Propionibacteriaceae</taxon>
        <taxon>Tessaracoccus</taxon>
    </lineage>
</organism>
<evidence type="ECO:0000313" key="2">
    <source>
        <dbReference type="EMBL" id="RMB62165.1"/>
    </source>
</evidence>
<protein>
    <recommendedName>
        <fullName evidence="4">Vitamin K epoxide reductase domain-containing protein</fullName>
    </recommendedName>
</protein>
<gene>
    <name evidence="2" type="ORF">EAX62_06265</name>
</gene>
<evidence type="ECO:0000313" key="3">
    <source>
        <dbReference type="Proteomes" id="UP000275256"/>
    </source>
</evidence>
<evidence type="ECO:0000256" key="1">
    <source>
        <dbReference type="SAM" id="Phobius"/>
    </source>
</evidence>
<dbReference type="Proteomes" id="UP000275256">
    <property type="component" value="Unassembled WGS sequence"/>
</dbReference>
<accession>A0A3M0GAX1</accession>
<proteinExistence type="predicted"/>
<comment type="caution">
    <text evidence="2">The sequence shown here is derived from an EMBL/GenBank/DDBJ whole genome shotgun (WGS) entry which is preliminary data.</text>
</comment>
<dbReference type="EMBL" id="REFW01000001">
    <property type="protein sequence ID" value="RMB62165.1"/>
    <property type="molecule type" value="Genomic_DNA"/>
</dbReference>
<dbReference type="RefSeq" id="WP_121900715.1">
    <property type="nucleotide sequence ID" value="NZ_REFW01000001.1"/>
</dbReference>
<feature type="transmembrane region" description="Helical" evidence="1">
    <location>
        <begin position="24"/>
        <end position="48"/>
    </location>
</feature>
<reference evidence="2 3" key="1">
    <citation type="submission" date="2018-10" db="EMBL/GenBank/DDBJ databases">
        <title>Tessaracoccus antarcticuss sp. nov., isolated from sediment.</title>
        <authorList>
            <person name="Zhou L.Y."/>
            <person name="Du Z.J."/>
        </authorList>
    </citation>
    <scope>NUCLEOTIDE SEQUENCE [LARGE SCALE GENOMIC DNA]</scope>
    <source>
        <strain evidence="2 3">JDX10</strain>
    </source>
</reference>
<keyword evidence="1" id="KW-0472">Membrane</keyword>
<evidence type="ECO:0008006" key="4">
    <source>
        <dbReference type="Google" id="ProtNLM"/>
    </source>
</evidence>
<feature type="transmembrane region" description="Helical" evidence="1">
    <location>
        <begin position="76"/>
        <end position="100"/>
    </location>
</feature>
<sequence>MSQDASQSPLQQDPSLLAIRNARLVSWATGIGLVLALIALIDGLWMLFTRELANCPEGTYFPEGATNFDCYVHPQAGLGIAIASFSVVLAILVVFASIMVRSTLTPRPPSP</sequence>